<keyword evidence="7" id="KW-1185">Reference proteome</keyword>
<feature type="transmembrane region" description="Helical" evidence="3">
    <location>
        <begin position="490"/>
        <end position="510"/>
    </location>
</feature>
<dbReference type="InterPro" id="IPR056336">
    <property type="entry name" value="YVC1_C"/>
</dbReference>
<organism evidence="6 7">
    <name type="scientific">Phaeosphaeria nodorum (strain SN15 / ATCC MYA-4574 / FGSC 10173)</name>
    <name type="common">Glume blotch fungus</name>
    <name type="synonym">Parastagonospora nodorum</name>
    <dbReference type="NCBI Taxonomy" id="321614"/>
    <lineage>
        <taxon>Eukaryota</taxon>
        <taxon>Fungi</taxon>
        <taxon>Dikarya</taxon>
        <taxon>Ascomycota</taxon>
        <taxon>Pezizomycotina</taxon>
        <taxon>Dothideomycetes</taxon>
        <taxon>Pleosporomycetidae</taxon>
        <taxon>Pleosporales</taxon>
        <taxon>Pleosporineae</taxon>
        <taxon>Phaeosphaeriaceae</taxon>
        <taxon>Parastagonospora</taxon>
    </lineage>
</organism>
<evidence type="ECO:0000313" key="7">
    <source>
        <dbReference type="Proteomes" id="UP000663193"/>
    </source>
</evidence>
<accession>A0A7U2NPM4</accession>
<proteinExistence type="predicted"/>
<dbReference type="PANTHER" id="PTHR35859:SF5">
    <property type="entry name" value="ION TRANSPORT DOMAIN-CONTAINING PROTEIN"/>
    <property type="match status" value="1"/>
</dbReference>
<evidence type="ECO:0000259" key="5">
    <source>
        <dbReference type="Pfam" id="PF23317"/>
    </source>
</evidence>
<dbReference type="OrthoDB" id="301415at2759"/>
<feature type="transmembrane region" description="Helical" evidence="3">
    <location>
        <begin position="522"/>
        <end position="540"/>
    </location>
</feature>
<dbReference type="Proteomes" id="UP000663193">
    <property type="component" value="Chromosome 19"/>
</dbReference>
<feature type="transmembrane region" description="Helical" evidence="3">
    <location>
        <begin position="375"/>
        <end position="393"/>
    </location>
</feature>
<evidence type="ECO:0000256" key="2">
    <source>
        <dbReference type="SAM" id="MobiDB-lite"/>
    </source>
</evidence>
<dbReference type="AlphaFoldDB" id="A0A7U2NPM4"/>
<evidence type="ECO:0000256" key="1">
    <source>
        <dbReference type="SAM" id="Coils"/>
    </source>
</evidence>
<feature type="domain" description="Calcium channel YVC1-like C-terminal transmembrane" evidence="5">
    <location>
        <begin position="264"/>
        <end position="535"/>
    </location>
</feature>
<dbReference type="InterPro" id="IPR056337">
    <property type="entry name" value="LHD_YVC1"/>
</dbReference>
<gene>
    <name evidence="6" type="ORF">JI435_132790</name>
</gene>
<evidence type="ECO:0000313" key="6">
    <source>
        <dbReference type="EMBL" id="QRD05849.1"/>
    </source>
</evidence>
<feature type="transmembrane region" description="Helical" evidence="3">
    <location>
        <begin position="292"/>
        <end position="314"/>
    </location>
</feature>
<feature type="domain" description="YVC1 N-terminal linker helical" evidence="4">
    <location>
        <begin position="46"/>
        <end position="225"/>
    </location>
</feature>
<dbReference type="KEGG" id="pno:SNOG_13279"/>
<dbReference type="VEuPathDB" id="FungiDB:JI435_132790"/>
<protein>
    <recommendedName>
        <fullName evidence="8">Polycystin cation channel PKD1/PKD2 domain-containing protein</fullName>
    </recommendedName>
</protein>
<feature type="coiled-coil region" evidence="1">
    <location>
        <begin position="590"/>
        <end position="617"/>
    </location>
</feature>
<dbReference type="PANTHER" id="PTHR35859">
    <property type="entry name" value="NONSELECTIVE CATION CHANNEL PROTEIN"/>
    <property type="match status" value="1"/>
</dbReference>
<keyword evidence="3" id="KW-0472">Membrane</keyword>
<dbReference type="Pfam" id="PF23190">
    <property type="entry name" value="LHD_TRPY1"/>
    <property type="match status" value="1"/>
</dbReference>
<keyword evidence="1" id="KW-0175">Coiled coil</keyword>
<sequence>MVKWSQLFNSDGHDRRHQAHDELSALLPTSRRNERLPASPIEPKEVTKIALRLKHQIEQVIPCELEEDQITKAHSPILTKAVLDTATAAGGEQHQACVVFCLLVVKKWFKKQSTAELWDADLHDVRAVAAEMMAKRLIEAEEDMDYLFEEVLLKRYSTLVDGEPTPPANAIEKAVDLHAVTVIGSSGYQKCINYLWRGWVVQDDEDPSRFVHFENKTNTSYWAHLDPDRMRVPRYQNWVQIAFSFIYLGLYTGAINTINPTGDLDIVEGLLYIFTVGFVCDEANKFWKVGRFYISFWNMFNSTLYALLTVSFVLRMVALGHPIGEQKRGRFNELSYDFLAFTAPMFWMRLLLYLDTFRFFGAMLVVLKVMMRESLIFFALLIVVMIGFFQAFLGMDLADDFASDSTFVLQAMLNAVMQSPEFSGFDNFSPPFGIILYYIFTFVVMVILLNILIALYNSAYEDITENAIDEYMALFSQKTMQFVRAPDENVFIAPFNLIEMFFLILPFEWWMADKTYEKLNDYVMSFLYSPLLVVTAFIETKEAAKVNYNRRRGEEDEDTTHEWEQVLHECDFEADGWDKKVQASKPNVEYDTAVLEVKKLQEQVQEMKDLLLAMSEKKGWGGDTLEGSKFEKLGDTIMEETMGESSSGRDE</sequence>
<feature type="transmembrane region" description="Helical" evidence="3">
    <location>
        <begin position="238"/>
        <end position="258"/>
    </location>
</feature>
<dbReference type="Pfam" id="PF23317">
    <property type="entry name" value="YVC1_C"/>
    <property type="match status" value="1"/>
</dbReference>
<keyword evidence="3" id="KW-1133">Transmembrane helix</keyword>
<feature type="transmembrane region" description="Helical" evidence="3">
    <location>
        <begin position="435"/>
        <end position="456"/>
    </location>
</feature>
<reference evidence="7" key="1">
    <citation type="journal article" date="2021" name="BMC Genomics">
        <title>Chromosome-level genome assembly and manually-curated proteome of model necrotroph Parastagonospora nodorum Sn15 reveals a genome-wide trove of candidate effector homologs, and redundancy of virulence-related functions within an accessory chromosome.</title>
        <authorList>
            <person name="Bertazzoni S."/>
            <person name="Jones D.A.B."/>
            <person name="Phan H.T."/>
            <person name="Tan K.-C."/>
            <person name="Hane J.K."/>
        </authorList>
    </citation>
    <scope>NUCLEOTIDE SEQUENCE [LARGE SCALE GENOMIC DNA]</scope>
    <source>
        <strain evidence="7">SN15 / ATCC MYA-4574 / FGSC 10173)</strain>
    </source>
</reference>
<evidence type="ECO:0000259" key="4">
    <source>
        <dbReference type="Pfam" id="PF23190"/>
    </source>
</evidence>
<feature type="region of interest" description="Disordered" evidence="2">
    <location>
        <begin position="631"/>
        <end position="651"/>
    </location>
</feature>
<dbReference type="InterPro" id="IPR052971">
    <property type="entry name" value="TRP_calcium_channel"/>
</dbReference>
<evidence type="ECO:0000256" key="3">
    <source>
        <dbReference type="SAM" id="Phobius"/>
    </source>
</evidence>
<keyword evidence="3" id="KW-0812">Transmembrane</keyword>
<name>A0A7U2NPM4_PHANO</name>
<dbReference type="RefSeq" id="XP_001803488.1">
    <property type="nucleotide sequence ID" value="XM_001803436.1"/>
</dbReference>
<evidence type="ECO:0008006" key="8">
    <source>
        <dbReference type="Google" id="ProtNLM"/>
    </source>
</evidence>
<dbReference type="EMBL" id="CP069041">
    <property type="protein sequence ID" value="QRD05849.1"/>
    <property type="molecule type" value="Genomic_DNA"/>
</dbReference>